<keyword evidence="19" id="KW-1185">Reference proteome</keyword>
<evidence type="ECO:0000256" key="1">
    <source>
        <dbReference type="ARBA" id="ARBA00000085"/>
    </source>
</evidence>
<dbReference type="Pfam" id="PF07730">
    <property type="entry name" value="HisKA_3"/>
    <property type="match status" value="1"/>
</dbReference>
<dbReference type="InterPro" id="IPR004358">
    <property type="entry name" value="Sig_transdc_His_kin-like_C"/>
</dbReference>
<feature type="transmembrane region" description="Helical" evidence="16">
    <location>
        <begin position="35"/>
        <end position="54"/>
    </location>
</feature>
<sequence>MLTGTAVAFFPLLAILQGISYPLVWVLTPTLRASILANAGVAVAVAIGFLISVGTGPEGIAQTVITVGISFAFSMAMGLWISSIAGLSEERGRLVEQLTAAQAELAALGHDAGVASERERLSREVHDTIAQSITGLVLQLQQARQELRAGNTRAVEDRLHLLEEGAREALVETRALVAATAPVELAGGGLVSALERIASRFEREAGIAVTVRADATPELPREAEVVLLRCAQEALANVRKHAGARAVTLTLTSPPEGVRLDVQDDGTGFDPTAPGHGFGLAGMRDRLALADGSLDIASGPGGTTLTVRLPHGVRA</sequence>
<evidence type="ECO:0000313" key="19">
    <source>
        <dbReference type="Proteomes" id="UP001321498"/>
    </source>
</evidence>
<keyword evidence="7" id="KW-0963">Cytoplasm</keyword>
<dbReference type="PROSITE" id="PS50109">
    <property type="entry name" value="HIS_KIN"/>
    <property type="match status" value="1"/>
</dbReference>
<comment type="subcellular location">
    <subcellularLocation>
        <location evidence="3">Cytoplasm</location>
    </subcellularLocation>
</comment>
<dbReference type="PIRSF" id="PIRSF037434">
    <property type="entry name" value="STHK_ChrS"/>
    <property type="match status" value="1"/>
</dbReference>
<keyword evidence="12" id="KW-0902">Two-component regulatory system</keyword>
<feature type="transmembrane region" description="Helical" evidence="16">
    <location>
        <begin position="60"/>
        <end position="81"/>
    </location>
</feature>
<keyword evidence="16" id="KW-0812">Transmembrane</keyword>
<dbReference type="SMART" id="SM00387">
    <property type="entry name" value="HATPase_c"/>
    <property type="match status" value="1"/>
</dbReference>
<dbReference type="InterPro" id="IPR003594">
    <property type="entry name" value="HATPase_dom"/>
</dbReference>
<dbReference type="InterPro" id="IPR005467">
    <property type="entry name" value="His_kinase_dom"/>
</dbReference>
<evidence type="ECO:0000256" key="4">
    <source>
        <dbReference type="ARBA" id="ARBA00012438"/>
    </source>
</evidence>
<comment type="function">
    <text evidence="14">Member of the two-component regulatory system NreB/NreC involved in the control of dissimilatory nitrate/nitrite reduction in response to oxygen. NreB functions as a direct oxygen sensor histidine kinase which is autophosphorylated, in the absence of oxygen, probably at the conserved histidine residue, and transfers its phosphate group probably to a conserved aspartate residue of NreC. NreB/NreC activates the expression of the nitrate (narGHJI) and nitrite (nir) reductase operons, as well as the putative nitrate transporter gene narT.</text>
</comment>
<keyword evidence="16" id="KW-1133">Transmembrane helix</keyword>
<keyword evidence="6" id="KW-0004">4Fe-4S</keyword>
<evidence type="ECO:0000256" key="13">
    <source>
        <dbReference type="ARBA" id="ARBA00023014"/>
    </source>
</evidence>
<organism evidence="18 19">
    <name type="scientific">Naasia aerilata</name>
    <dbReference type="NCBI Taxonomy" id="1162966"/>
    <lineage>
        <taxon>Bacteria</taxon>
        <taxon>Bacillati</taxon>
        <taxon>Actinomycetota</taxon>
        <taxon>Actinomycetes</taxon>
        <taxon>Micrococcales</taxon>
        <taxon>Microbacteriaceae</taxon>
        <taxon>Naasia</taxon>
    </lineage>
</organism>
<evidence type="ECO:0000256" key="2">
    <source>
        <dbReference type="ARBA" id="ARBA00001966"/>
    </source>
</evidence>
<gene>
    <name evidence="18" type="ORF">GCM10025866_15410</name>
</gene>
<evidence type="ECO:0000256" key="6">
    <source>
        <dbReference type="ARBA" id="ARBA00022485"/>
    </source>
</evidence>
<evidence type="ECO:0000256" key="10">
    <source>
        <dbReference type="ARBA" id="ARBA00022777"/>
    </source>
</evidence>
<evidence type="ECO:0000256" key="11">
    <source>
        <dbReference type="ARBA" id="ARBA00023004"/>
    </source>
</evidence>
<evidence type="ECO:0000256" key="12">
    <source>
        <dbReference type="ARBA" id="ARBA00023012"/>
    </source>
</evidence>
<keyword evidence="10" id="KW-0418">Kinase</keyword>
<comment type="cofactor">
    <cofactor evidence="2">
        <name>[4Fe-4S] cluster</name>
        <dbReference type="ChEBI" id="CHEBI:49883"/>
    </cofactor>
</comment>
<evidence type="ECO:0000256" key="5">
    <source>
        <dbReference type="ARBA" id="ARBA00017322"/>
    </source>
</evidence>
<evidence type="ECO:0000256" key="7">
    <source>
        <dbReference type="ARBA" id="ARBA00022490"/>
    </source>
</evidence>
<dbReference type="InterPro" id="IPR017205">
    <property type="entry name" value="Sig_transdc_His_kinase_ChrS"/>
</dbReference>
<dbReference type="InterPro" id="IPR011712">
    <property type="entry name" value="Sig_transdc_His_kin_sub3_dim/P"/>
</dbReference>
<comment type="catalytic activity">
    <reaction evidence="1">
        <text>ATP + protein L-histidine = ADP + protein N-phospho-L-histidine.</text>
        <dbReference type="EC" id="2.7.13.3"/>
    </reaction>
</comment>
<feature type="transmembrane region" description="Helical" evidence="16">
    <location>
        <begin position="6"/>
        <end position="28"/>
    </location>
</feature>
<dbReference type="PANTHER" id="PTHR24421">
    <property type="entry name" value="NITRATE/NITRITE SENSOR PROTEIN NARX-RELATED"/>
    <property type="match status" value="1"/>
</dbReference>
<keyword evidence="11" id="KW-0408">Iron</keyword>
<dbReference type="SUPFAM" id="SSF55874">
    <property type="entry name" value="ATPase domain of HSP90 chaperone/DNA topoisomerase II/histidine kinase"/>
    <property type="match status" value="1"/>
</dbReference>
<dbReference type="InterPro" id="IPR050482">
    <property type="entry name" value="Sensor_HK_TwoCompSys"/>
</dbReference>
<dbReference type="InterPro" id="IPR036890">
    <property type="entry name" value="HATPase_C_sf"/>
</dbReference>
<proteinExistence type="predicted"/>
<name>A0ABM8GBM9_9MICO</name>
<dbReference type="Gene3D" id="3.30.565.10">
    <property type="entry name" value="Histidine kinase-like ATPase, C-terminal domain"/>
    <property type="match status" value="1"/>
</dbReference>
<keyword evidence="9" id="KW-0479">Metal-binding</keyword>
<evidence type="ECO:0000256" key="3">
    <source>
        <dbReference type="ARBA" id="ARBA00004496"/>
    </source>
</evidence>
<dbReference type="Gene3D" id="1.20.5.1930">
    <property type="match status" value="1"/>
</dbReference>
<evidence type="ECO:0000256" key="14">
    <source>
        <dbReference type="ARBA" id="ARBA00024827"/>
    </source>
</evidence>
<keyword evidence="16" id="KW-0472">Membrane</keyword>
<evidence type="ECO:0000256" key="16">
    <source>
        <dbReference type="SAM" id="Phobius"/>
    </source>
</evidence>
<evidence type="ECO:0000256" key="15">
    <source>
        <dbReference type="ARBA" id="ARBA00030800"/>
    </source>
</evidence>
<protein>
    <recommendedName>
        <fullName evidence="5">Oxygen sensor histidine kinase NreB</fullName>
        <ecNumber evidence="4">2.7.13.3</ecNumber>
    </recommendedName>
    <alternativeName>
        <fullName evidence="15">Nitrogen regulation protein B</fullName>
    </alternativeName>
</protein>
<keyword evidence="8" id="KW-0808">Transferase</keyword>
<evidence type="ECO:0000259" key="17">
    <source>
        <dbReference type="PROSITE" id="PS50109"/>
    </source>
</evidence>
<reference evidence="19" key="1">
    <citation type="journal article" date="2019" name="Int. J. Syst. Evol. Microbiol.">
        <title>The Global Catalogue of Microorganisms (GCM) 10K type strain sequencing project: providing services to taxonomists for standard genome sequencing and annotation.</title>
        <authorList>
            <consortium name="The Broad Institute Genomics Platform"/>
            <consortium name="The Broad Institute Genome Sequencing Center for Infectious Disease"/>
            <person name="Wu L."/>
            <person name="Ma J."/>
        </authorList>
    </citation>
    <scope>NUCLEOTIDE SEQUENCE [LARGE SCALE GENOMIC DNA]</scope>
    <source>
        <strain evidence="19">NBRC 108725</strain>
    </source>
</reference>
<dbReference type="Pfam" id="PF02518">
    <property type="entry name" value="HATPase_c"/>
    <property type="match status" value="1"/>
</dbReference>
<accession>A0ABM8GBM9</accession>
<dbReference type="CDD" id="cd16917">
    <property type="entry name" value="HATPase_UhpB-NarQ-NarX-like"/>
    <property type="match status" value="1"/>
</dbReference>
<dbReference type="EC" id="2.7.13.3" evidence="4"/>
<dbReference type="Proteomes" id="UP001321498">
    <property type="component" value="Chromosome"/>
</dbReference>
<evidence type="ECO:0000256" key="9">
    <source>
        <dbReference type="ARBA" id="ARBA00022723"/>
    </source>
</evidence>
<keyword evidence="13" id="KW-0411">Iron-sulfur</keyword>
<evidence type="ECO:0000313" key="18">
    <source>
        <dbReference type="EMBL" id="BDZ45632.1"/>
    </source>
</evidence>
<dbReference type="RefSeq" id="WP_286278889.1">
    <property type="nucleotide sequence ID" value="NZ_AP027731.1"/>
</dbReference>
<dbReference type="PRINTS" id="PR00344">
    <property type="entry name" value="BCTRLSENSOR"/>
</dbReference>
<dbReference type="EMBL" id="AP027731">
    <property type="protein sequence ID" value="BDZ45632.1"/>
    <property type="molecule type" value="Genomic_DNA"/>
</dbReference>
<feature type="domain" description="Histidine kinase" evidence="17">
    <location>
        <begin position="120"/>
        <end position="313"/>
    </location>
</feature>
<evidence type="ECO:0000256" key="8">
    <source>
        <dbReference type="ARBA" id="ARBA00022679"/>
    </source>
</evidence>